<dbReference type="RefSeq" id="WP_310114033.1">
    <property type="nucleotide sequence ID" value="NZ_JAVDTN010000017.1"/>
</dbReference>
<sequence>MGIDPSLNATGLALADGSTKTLKQKASDGDYRLVNIRCDVISAIFPPNRPHLVVMEDLPRNAMGAGITGQVQGVIREVLQAYKVPYLLVSAATLKKFATDSGRADKKQMREAWLLYSGIDNPRDDEVDAAWLRELGLYLTGQVEDELPHWDGAVKNLRPAFKKLQLGAAQWIKGGPAFAQEEVA</sequence>
<keyword evidence="3" id="KW-0460">Magnesium</keyword>
<organism evidence="7 8">
    <name type="scientific">Pseudarthrobacter oxydans</name>
    <name type="common">Arthrobacter oxydans</name>
    <dbReference type="NCBI Taxonomy" id="1671"/>
    <lineage>
        <taxon>Bacteria</taxon>
        <taxon>Bacillati</taxon>
        <taxon>Actinomycetota</taxon>
        <taxon>Actinomycetes</taxon>
        <taxon>Micrococcales</taxon>
        <taxon>Micrococcaceae</taxon>
        <taxon>Pseudarthrobacter</taxon>
    </lineage>
</organism>
<dbReference type="EMBL" id="JAVDWN010000010">
    <property type="protein sequence ID" value="MDR7164886.1"/>
    <property type="molecule type" value="Genomic_DNA"/>
</dbReference>
<name>A0AAW8NCX8_PSEOX</name>
<dbReference type="Proteomes" id="UP001262032">
    <property type="component" value="Unassembled WGS sequence"/>
</dbReference>
<dbReference type="InterPro" id="IPR002176">
    <property type="entry name" value="X-over_junc_endoDNase_RuvC"/>
</dbReference>
<comment type="similarity">
    <text evidence="1">Belongs to the RuvC family.</text>
</comment>
<keyword evidence="7" id="KW-0378">Hydrolase</keyword>
<dbReference type="GO" id="GO:0004520">
    <property type="term" value="F:DNA endonuclease activity"/>
    <property type="evidence" value="ECO:0007669"/>
    <property type="project" value="InterPro"/>
</dbReference>
<evidence type="ECO:0000256" key="3">
    <source>
        <dbReference type="ARBA" id="ARBA00022842"/>
    </source>
</evidence>
<dbReference type="GO" id="GO:0006281">
    <property type="term" value="P:DNA repair"/>
    <property type="evidence" value="ECO:0007669"/>
    <property type="project" value="UniProtKB-KW"/>
</dbReference>
<evidence type="ECO:0000256" key="2">
    <source>
        <dbReference type="ARBA" id="ARBA00022763"/>
    </source>
</evidence>
<gene>
    <name evidence="7" type="ORF">J2X12_002924</name>
</gene>
<evidence type="ECO:0000313" key="7">
    <source>
        <dbReference type="EMBL" id="MDR7164886.1"/>
    </source>
</evidence>
<dbReference type="GeneID" id="97424165"/>
<accession>A0AAW8NCX8</accession>
<dbReference type="SUPFAM" id="SSF53098">
    <property type="entry name" value="Ribonuclease H-like"/>
    <property type="match status" value="1"/>
</dbReference>
<evidence type="ECO:0000256" key="5">
    <source>
        <dbReference type="ARBA" id="ARBA00023172"/>
    </source>
</evidence>
<keyword evidence="2" id="KW-0227">DNA damage</keyword>
<dbReference type="GO" id="GO:0003677">
    <property type="term" value="F:DNA binding"/>
    <property type="evidence" value="ECO:0007669"/>
    <property type="project" value="UniProtKB-KW"/>
</dbReference>
<keyword evidence="7" id="KW-0255">Endonuclease</keyword>
<dbReference type="InterPro" id="IPR036397">
    <property type="entry name" value="RNaseH_sf"/>
</dbReference>
<evidence type="ECO:0000313" key="8">
    <source>
        <dbReference type="Proteomes" id="UP001262032"/>
    </source>
</evidence>
<keyword evidence="5" id="KW-0233">DNA recombination</keyword>
<keyword evidence="4" id="KW-0238">DNA-binding</keyword>
<dbReference type="InterPro" id="IPR012337">
    <property type="entry name" value="RNaseH-like_sf"/>
</dbReference>
<evidence type="ECO:0000256" key="1">
    <source>
        <dbReference type="ARBA" id="ARBA00009518"/>
    </source>
</evidence>
<evidence type="ECO:0000256" key="6">
    <source>
        <dbReference type="ARBA" id="ARBA00023204"/>
    </source>
</evidence>
<dbReference type="AlphaFoldDB" id="A0AAW8NCX8"/>
<reference evidence="7" key="1">
    <citation type="submission" date="2023-07" db="EMBL/GenBank/DDBJ databases">
        <title>Sorghum-associated microbial communities from plants grown in Nebraska, USA.</title>
        <authorList>
            <person name="Schachtman D."/>
        </authorList>
    </citation>
    <scope>NUCLEOTIDE SEQUENCE</scope>
    <source>
        <strain evidence="7">BE261</strain>
    </source>
</reference>
<dbReference type="PRINTS" id="PR00696">
    <property type="entry name" value="RSOLVASERUVC"/>
</dbReference>
<evidence type="ECO:0000256" key="4">
    <source>
        <dbReference type="ARBA" id="ARBA00023125"/>
    </source>
</evidence>
<keyword evidence="6" id="KW-0234">DNA repair</keyword>
<comment type="caution">
    <text evidence="7">The sequence shown here is derived from an EMBL/GenBank/DDBJ whole genome shotgun (WGS) entry which is preliminary data.</text>
</comment>
<protein>
    <submittedName>
        <fullName evidence="7">Holliday junction resolvasome RuvABC endonuclease subunit</fullName>
    </submittedName>
</protein>
<dbReference type="GO" id="GO:0006310">
    <property type="term" value="P:DNA recombination"/>
    <property type="evidence" value="ECO:0007669"/>
    <property type="project" value="UniProtKB-KW"/>
</dbReference>
<dbReference type="Gene3D" id="3.30.420.10">
    <property type="entry name" value="Ribonuclease H-like superfamily/Ribonuclease H"/>
    <property type="match status" value="1"/>
</dbReference>
<keyword evidence="7" id="KW-0540">Nuclease</keyword>
<proteinExistence type="inferred from homology"/>